<name>C9LKR6_9BACT</name>
<feature type="transmembrane region" description="Helical" evidence="6">
    <location>
        <begin position="255"/>
        <end position="276"/>
    </location>
</feature>
<dbReference type="AlphaFoldDB" id="C9LKR6"/>
<dbReference type="InterPro" id="IPR051449">
    <property type="entry name" value="ABC-2_transporter_component"/>
</dbReference>
<proteinExistence type="predicted"/>
<keyword evidence="5 6" id="KW-0472">Membrane</keyword>
<dbReference type="Proteomes" id="UP000003460">
    <property type="component" value="Unassembled WGS sequence"/>
</dbReference>
<dbReference type="Pfam" id="PF12698">
    <property type="entry name" value="ABC2_membrane_3"/>
    <property type="match status" value="1"/>
</dbReference>
<evidence type="ECO:0000256" key="3">
    <source>
        <dbReference type="ARBA" id="ARBA00022692"/>
    </source>
</evidence>
<keyword evidence="4 6" id="KW-1133">Transmembrane helix</keyword>
<dbReference type="EMBL" id="ACIJ02000031">
    <property type="protein sequence ID" value="EEX70294.1"/>
    <property type="molecule type" value="Genomic_DNA"/>
</dbReference>
<accession>C9LKR6</accession>
<dbReference type="GO" id="GO:0140359">
    <property type="term" value="F:ABC-type transporter activity"/>
    <property type="evidence" value="ECO:0007669"/>
    <property type="project" value="InterPro"/>
</dbReference>
<feature type="transmembrane region" description="Helical" evidence="6">
    <location>
        <begin position="47"/>
        <end position="67"/>
    </location>
</feature>
<evidence type="ECO:0000256" key="2">
    <source>
        <dbReference type="ARBA" id="ARBA00022475"/>
    </source>
</evidence>
<evidence type="ECO:0000256" key="4">
    <source>
        <dbReference type="ARBA" id="ARBA00022989"/>
    </source>
</evidence>
<dbReference type="HOGENOM" id="CLU_039483_10_1_10"/>
<keyword evidence="3 6" id="KW-0812">Transmembrane</keyword>
<dbReference type="eggNOG" id="COG0842">
    <property type="taxonomic scope" value="Bacteria"/>
</dbReference>
<evidence type="ECO:0000256" key="5">
    <source>
        <dbReference type="ARBA" id="ARBA00023136"/>
    </source>
</evidence>
<dbReference type="GO" id="GO:0005886">
    <property type="term" value="C:plasma membrane"/>
    <property type="evidence" value="ECO:0007669"/>
    <property type="project" value="UniProtKB-SubCell"/>
</dbReference>
<comment type="caution">
    <text evidence="8">The sequence shown here is derived from an EMBL/GenBank/DDBJ whole genome shotgun (WGS) entry which is preliminary data.</text>
</comment>
<comment type="subcellular location">
    <subcellularLocation>
        <location evidence="1">Cell membrane</location>
        <topology evidence="1">Multi-pass membrane protein</topology>
    </subcellularLocation>
</comment>
<feature type="transmembrane region" description="Helical" evidence="6">
    <location>
        <begin position="209"/>
        <end position="234"/>
    </location>
</feature>
<protein>
    <submittedName>
        <fullName evidence="8">ABC-2 type transporter</fullName>
    </submittedName>
</protein>
<keyword evidence="2" id="KW-1003">Cell membrane</keyword>
<sequence>MNLRKALKSLWRYITYPFRMGRKGFQEALEDWNYVFRKELKTIFRDPGILIFLIIVPLAYPLVYTYIYNNEVIRDVPVAVVDDCATPLSRTYLRKVDATPDVAIAYRCPDMQTARELIKRREVYGIIYIPKDFQKNLARMQQTKVSIFVDMSGILYYKAMLLANTNVSLAMNADIKVQRAGNTTDEQDKVTTYPIAYEQVDIYNPESGYAAFLIPAVLILILQQTLVLGVGVAAGTAREKNSYHELVLIHRHHHGLLRIVLGKGFAYLLVYLWNIVYVLGVIPHIFNLPQIGNPAYIWMIIIPFILAVIFFSMTISVLIRQREMAFIIVVFFSVPLLFLSGISWPATAIPTFWKYFSYVFPSTFGINAFVKINSMGGEMISVKTEWYALWIQAFCYFILTLFVYRYEIISSRRKRIALYEQKKAALAQRKNNEHHA</sequence>
<dbReference type="STRING" id="626522.GCWU000325_02836"/>
<feature type="domain" description="ABC-2 type transporter transmembrane" evidence="7">
    <location>
        <begin position="49"/>
        <end position="402"/>
    </location>
</feature>
<dbReference type="PANTHER" id="PTHR30294:SF46">
    <property type="entry name" value="ABC TRANSPORTER PERMEASE"/>
    <property type="match status" value="1"/>
</dbReference>
<dbReference type="PANTHER" id="PTHR30294">
    <property type="entry name" value="MEMBRANE COMPONENT OF ABC TRANSPORTER YHHJ-RELATED"/>
    <property type="match status" value="1"/>
</dbReference>
<dbReference type="InterPro" id="IPR013525">
    <property type="entry name" value="ABC2_TM"/>
</dbReference>
<evidence type="ECO:0000313" key="8">
    <source>
        <dbReference type="EMBL" id="EEX70294.1"/>
    </source>
</evidence>
<feature type="transmembrane region" description="Helical" evidence="6">
    <location>
        <begin position="387"/>
        <end position="406"/>
    </location>
</feature>
<gene>
    <name evidence="8" type="ORF">GCWU000325_02836</name>
</gene>
<dbReference type="Gene3D" id="3.40.1710.10">
    <property type="entry name" value="abc type-2 transporter like domain"/>
    <property type="match status" value="1"/>
</dbReference>
<feature type="transmembrane region" description="Helical" evidence="6">
    <location>
        <begin position="296"/>
        <end position="319"/>
    </location>
</feature>
<evidence type="ECO:0000256" key="1">
    <source>
        <dbReference type="ARBA" id="ARBA00004651"/>
    </source>
</evidence>
<organism evidence="8 9">
    <name type="scientific">Alloprevotella tannerae ATCC 51259</name>
    <dbReference type="NCBI Taxonomy" id="626522"/>
    <lineage>
        <taxon>Bacteria</taxon>
        <taxon>Pseudomonadati</taxon>
        <taxon>Bacteroidota</taxon>
        <taxon>Bacteroidia</taxon>
        <taxon>Bacteroidales</taxon>
        <taxon>Prevotellaceae</taxon>
        <taxon>Alloprevotella</taxon>
    </lineage>
</organism>
<keyword evidence="9" id="KW-1185">Reference proteome</keyword>
<evidence type="ECO:0000313" key="9">
    <source>
        <dbReference type="Proteomes" id="UP000003460"/>
    </source>
</evidence>
<evidence type="ECO:0000259" key="7">
    <source>
        <dbReference type="Pfam" id="PF12698"/>
    </source>
</evidence>
<feature type="transmembrane region" description="Helical" evidence="6">
    <location>
        <begin position="326"/>
        <end position="346"/>
    </location>
</feature>
<reference evidence="8" key="1">
    <citation type="submission" date="2009-09" db="EMBL/GenBank/DDBJ databases">
        <authorList>
            <person name="Weinstock G."/>
            <person name="Sodergren E."/>
            <person name="Clifton S."/>
            <person name="Fulton L."/>
            <person name="Fulton B."/>
            <person name="Courtney L."/>
            <person name="Fronick C."/>
            <person name="Harrison M."/>
            <person name="Strong C."/>
            <person name="Farmer C."/>
            <person name="Delahaunty K."/>
            <person name="Markovic C."/>
            <person name="Hall O."/>
            <person name="Minx P."/>
            <person name="Tomlinson C."/>
            <person name="Mitreva M."/>
            <person name="Nelson J."/>
            <person name="Hou S."/>
            <person name="Wollam A."/>
            <person name="Pepin K.H."/>
            <person name="Johnson M."/>
            <person name="Bhonagiri V."/>
            <person name="Nash W.E."/>
            <person name="Warren W."/>
            <person name="Chinwalla A."/>
            <person name="Mardis E.R."/>
            <person name="Wilson R.K."/>
        </authorList>
    </citation>
    <scope>NUCLEOTIDE SEQUENCE [LARGE SCALE GENOMIC DNA]</scope>
    <source>
        <strain evidence="8">ATCC 51259</strain>
    </source>
</reference>
<evidence type="ECO:0000256" key="6">
    <source>
        <dbReference type="SAM" id="Phobius"/>
    </source>
</evidence>